<dbReference type="InterPro" id="IPR007621">
    <property type="entry name" value="TPM_dom"/>
</dbReference>
<feature type="coiled-coil region" evidence="1">
    <location>
        <begin position="400"/>
        <end position="427"/>
    </location>
</feature>
<evidence type="ECO:0000256" key="2">
    <source>
        <dbReference type="SAM" id="MobiDB-lite"/>
    </source>
</evidence>
<comment type="caution">
    <text evidence="6">The sequence shown here is derived from an EMBL/GenBank/DDBJ whole genome shotgun (WGS) entry which is preliminary data.</text>
</comment>
<feature type="domain" description="TPM" evidence="5">
    <location>
        <begin position="37"/>
        <end position="154"/>
    </location>
</feature>
<feature type="region of interest" description="Disordered" evidence="2">
    <location>
        <begin position="647"/>
        <end position="669"/>
    </location>
</feature>
<feature type="coiled-coil region" evidence="1">
    <location>
        <begin position="296"/>
        <end position="344"/>
    </location>
</feature>
<dbReference type="Pfam" id="PF04536">
    <property type="entry name" value="TPM_phosphatase"/>
    <property type="match status" value="1"/>
</dbReference>
<keyword evidence="3" id="KW-0472">Membrane</keyword>
<dbReference type="Proteomes" id="UP001610861">
    <property type="component" value="Unassembled WGS sequence"/>
</dbReference>
<keyword evidence="1" id="KW-0175">Coiled coil</keyword>
<evidence type="ECO:0000313" key="7">
    <source>
        <dbReference type="Proteomes" id="UP001610861"/>
    </source>
</evidence>
<proteinExistence type="predicted"/>
<keyword evidence="3" id="KW-0812">Transmembrane</keyword>
<name>A0ABW7Q7K7_9MICO</name>
<reference evidence="6 7" key="1">
    <citation type="submission" date="2024-09" db="EMBL/GenBank/DDBJ databases">
        <authorList>
            <person name="Pan X."/>
        </authorList>
    </citation>
    <scope>NUCLEOTIDE SEQUENCE [LARGE SCALE GENOMIC DNA]</scope>
    <source>
        <strain evidence="6 7">B2969</strain>
    </source>
</reference>
<dbReference type="Gene3D" id="3.10.310.50">
    <property type="match status" value="1"/>
</dbReference>
<keyword evidence="4" id="KW-0732">Signal</keyword>
<feature type="signal peptide" evidence="4">
    <location>
        <begin position="1"/>
        <end position="24"/>
    </location>
</feature>
<dbReference type="RefSeq" id="WP_396640797.1">
    <property type="nucleotide sequence ID" value="NZ_JBIQWL010000003.1"/>
</dbReference>
<sequence length="669" mass="68155">MRARRTLALSAALALLLGGGGAAASATAPVEFGTSHVVDQAGVLSSSEEATAEARLQQLSDETDADLWVVFVDEFTDPTAAEDWANQTAEDNGLGSNQLLLAVAVDSRQYFLSTDPSGPISVEQATTIGQQQVQPKLAAQDWVGAVDAAADGITSTLNGSTNTASGGGGGFTGILILVLLAAIVGVIIWLLIRRRRKAKAGPAGQPPVAQVSTKDLERQAAAALVDTDDAVKTSEQELGFAKAQFGDAATVEFEQALQTAKDNLNKAFMLQQQLDDSTPDTEEQVRAWNTQIISLLEAANQGLDEKAEAFDELRKLEQNAPEALARVQEERAKAAGALDAAAQRLGELGQSYAPEALSTVHDNPDQARDRITFADTQLAAAQTAIGAGDGGQAAVSIRAAEEAVGQAALLEQAIDKLADDLAEGEQKGQALVAELEQDIAAASALPDPDGRVAATVTATRQQVDASRALLTGAQKRPLAALQGLEAANQQIDAVIAGVRDAAAKAQRAQQLLGQVMLQARAQVSAAENYITARRGAVGAEARTRLAEAGASLVQAEQLQAADPDRALQYAQRADQLAGQAIQYAQNDVGSFGGGGGLASSGGGGGMLGAVLGGIVLNSVLSGGSRGGGMGGFGGGGGMGRIPGAGGGFNPGSFGGGATRGRRGGGGGRF</sequence>
<gene>
    <name evidence="6" type="ORF">ACH3VR_10825</name>
</gene>
<keyword evidence="3" id="KW-1133">Transmembrane helix</keyword>
<evidence type="ECO:0000256" key="3">
    <source>
        <dbReference type="SAM" id="Phobius"/>
    </source>
</evidence>
<organism evidence="6 7">
    <name type="scientific">Microbacterium alkaliflavum</name>
    <dbReference type="NCBI Taxonomy" id="3248839"/>
    <lineage>
        <taxon>Bacteria</taxon>
        <taxon>Bacillati</taxon>
        <taxon>Actinomycetota</taxon>
        <taxon>Actinomycetes</taxon>
        <taxon>Micrococcales</taxon>
        <taxon>Microbacteriaceae</taxon>
        <taxon>Microbacterium</taxon>
    </lineage>
</organism>
<keyword evidence="7" id="KW-1185">Reference proteome</keyword>
<feature type="transmembrane region" description="Helical" evidence="3">
    <location>
        <begin position="170"/>
        <end position="192"/>
    </location>
</feature>
<feature type="chain" id="PRO_5047424407" evidence="4">
    <location>
        <begin position="25"/>
        <end position="669"/>
    </location>
</feature>
<evidence type="ECO:0000256" key="1">
    <source>
        <dbReference type="SAM" id="Coils"/>
    </source>
</evidence>
<evidence type="ECO:0000313" key="6">
    <source>
        <dbReference type="EMBL" id="MFH8250849.1"/>
    </source>
</evidence>
<dbReference type="EMBL" id="JBIQWL010000003">
    <property type="protein sequence ID" value="MFH8250849.1"/>
    <property type="molecule type" value="Genomic_DNA"/>
</dbReference>
<evidence type="ECO:0000256" key="4">
    <source>
        <dbReference type="SAM" id="SignalP"/>
    </source>
</evidence>
<evidence type="ECO:0000259" key="5">
    <source>
        <dbReference type="Pfam" id="PF04536"/>
    </source>
</evidence>
<accession>A0ABW7Q7K7</accession>
<protein>
    <submittedName>
        <fullName evidence="6">TPM domain-containing protein</fullName>
    </submittedName>
</protein>